<evidence type="ECO:0000313" key="4">
    <source>
        <dbReference type="Proteomes" id="UP000887566"/>
    </source>
</evidence>
<dbReference type="Proteomes" id="UP000887566">
    <property type="component" value="Unplaced"/>
</dbReference>
<dbReference type="GO" id="GO:0030139">
    <property type="term" value="C:endocytic vesicle"/>
    <property type="evidence" value="ECO:0007669"/>
    <property type="project" value="TreeGrafter"/>
</dbReference>
<feature type="region of interest" description="Disordered" evidence="3">
    <location>
        <begin position="1658"/>
        <end position="1681"/>
    </location>
</feature>
<dbReference type="InterPro" id="IPR040108">
    <property type="entry name" value="Laa1/Sip1/HEATR5"/>
</dbReference>
<dbReference type="GO" id="GO:0042147">
    <property type="term" value="P:retrograde transport, endosome to Golgi"/>
    <property type="evidence" value="ECO:0007669"/>
    <property type="project" value="TreeGrafter"/>
</dbReference>
<evidence type="ECO:0000256" key="1">
    <source>
        <dbReference type="ARBA" id="ARBA00008304"/>
    </source>
</evidence>
<dbReference type="InterPro" id="IPR016024">
    <property type="entry name" value="ARM-type_fold"/>
</dbReference>
<organism evidence="4 5">
    <name type="scientific">Plectus sambesii</name>
    <dbReference type="NCBI Taxonomy" id="2011161"/>
    <lineage>
        <taxon>Eukaryota</taxon>
        <taxon>Metazoa</taxon>
        <taxon>Ecdysozoa</taxon>
        <taxon>Nematoda</taxon>
        <taxon>Chromadorea</taxon>
        <taxon>Plectida</taxon>
        <taxon>Plectina</taxon>
        <taxon>Plectoidea</taxon>
        <taxon>Plectidae</taxon>
        <taxon>Plectus</taxon>
    </lineage>
</organism>
<dbReference type="PANTHER" id="PTHR21663:SF0">
    <property type="entry name" value="HEAT REPEAT-CONTAINING PROTEIN 5B"/>
    <property type="match status" value="1"/>
</dbReference>
<dbReference type="InterPro" id="IPR011989">
    <property type="entry name" value="ARM-like"/>
</dbReference>
<dbReference type="Gene3D" id="1.25.10.10">
    <property type="entry name" value="Leucine-rich Repeat Variant"/>
    <property type="match status" value="4"/>
</dbReference>
<accession>A0A914VBJ1</accession>
<keyword evidence="2" id="KW-0677">Repeat</keyword>
<dbReference type="GO" id="GO:0006897">
    <property type="term" value="P:endocytosis"/>
    <property type="evidence" value="ECO:0007669"/>
    <property type="project" value="TreeGrafter"/>
</dbReference>
<proteinExistence type="inferred from homology"/>
<dbReference type="GO" id="GO:0005829">
    <property type="term" value="C:cytosol"/>
    <property type="evidence" value="ECO:0007669"/>
    <property type="project" value="GOC"/>
</dbReference>
<sequence length="2089" mass="226275">MEQSNSLLLNEKALDECPEAKKPVFVYEWLRYLDRILPATQKSDIRGCQQKLVQQLSDRILAGPGPPTRQLLAKCIATVYTVGDTYSLFQTINACNDALKGKDDSPSQLPAKLAAVACLGAMYESLGRMVGRSYEETTQLLVKWLKNAESQGRAEIMLTFAKMVYGLGNAGASIHKELYKHVRTCITDRGMPVRVAAVTCLTALIPEMPFLYTNELENVASVCFKALEGSNYEVRQAIAKLLGVLLSTAHEPPKISHAPGKPQQQTTANSNKASIDDCLNLLGAGFLRGGIGGFLKGGTTATANLPKEIRIGVTLAYVELAKLLGPVWLERNLAVWMRHLIDLMSKVGTMAQNAAAATYIEVVNMRRCVAYALRATVGAMLAEKAQVTACKEIGTLLAEQLNTIDYNIEPGVDRVLTVDVYCNAQATICALQELACLVKQIGSSVTPLFVEASGIMEPVFASLLHPVPATRIAGAWCLRAVTYSVPGQLTPLIDRCLSRLEHMKASPDAISGYSLALSALLAGSADCPLGVPHGKYRQVFTVGEDMLKTATQTTRLASVKTQAGWMLLASVMSLGPSVVKPHVPRMLLLWKNAFPRSAKEAEAEKQRGDSFTWGVTLDARSGALAAMENFCRFCPELLSDEVLRKILHPIESCLSMIGHMAAVLRGYSNQLRHQVACVRLRLYNALGQIAPKYYENLFASMLREVVADITLADNSQSQLSTSLITSLCQGVDKSLLGTWLQDTDQRMIEEQLHPTHSGVCGALENDALCLISRVDDPEPLPVSVATIDGALLTYGRIFPLVPAKHKLQMSEHFAECIKSSKPGARQQAIQLNVFAALLTSLKAMGEQKVKLEGETLQKSAINLVVGSIGAPSAVLRCAAAEALGRLAQAVGDPQFVAGMAQFSFDKLKTCRDATNRTGYSLALGCLHRYVGSLGSGQHLNTSVSILLALAQDNSSPVVQAWSLRALELVADTGGGMFRGYVEPSLSLCLRLMLTTPFSSAEVVQCLGKLVSALITTVGPELQSVGAIEGTRSSFLIVCAMMFDHPDPTVKAEAIACLQQLHLFAPRFVQLDRLVTQLCTLLKSSHLVLRKAAISCLRQLLQREAKEVREHAQSLVPQGMLPADQRKDAPLPESGLEGAFFAMLDTETDKELRQHIKEALTSLVQATASDLLSYWLTLCKDILGSTSADLRSPQQDEKVVSGGGGAGAGLANDDNEDGGDDDETLQAPSAATQLDKQKLSPRWPTRVFAAEIVQKLIALCETERAHLDLALAKELQLSNGGKSDYLVLHLSDLVRMAFMAATSDNTGLRLAGLSCLQDVINRFSTVPEPEFPGHVILEQFQAQVGAALRPAFAAETPSHVTAAACQVCSTWIGSGVARDLNDLRRVHQLLVSSLAKLKHGSISTQLYSESAATLEKLAILKAWAEVYIVAVQQHDGNPNDYEKEKENKEATTNGTRDDNENSENAYAAGESLLSLVTPELTSLVGHWLAALRDSALLSLPTEFTPQLPSDGGAYYTPESVEACKQYYRSSWPPILLAAATWLRQNDFDLPANCEVPKACTSDSKEARFHLMLGSCIEALVSSRHAEGSDTVQLCLRTLKNLVGCPWSQRQLMTDVSLPIELINVLHRLILTRDSLQTQLLCMKVLDSVLDAADIAMKEHSDSDGERSEASKQFVGNEGDEDGQLVPGSSLAFATMEACLCLLVRQIPQVNAAAMKGKSMGAHFRKYNRLPIEAYNLIKIAVTTLTRVPFLCSEKGSLSILPSVLYLVVGVLRESSRIDSDQLVPDLPPGHVTAPAAAALQALRAIVSRHPSAPPGGDVEKVWASVIRSAFVSVISLADTVNGENTKVDLTAVLLAAAVFVTSAPKNVVVGDAKCRAKCVQLFRLCLNDESLAVEQKCLQSLPAVFLRKEVSAAFIKDLAPLVVAKIKRYLPDSQDNQDSPDAAPSLDDSSLPVVQESLKCLETLMTVAENDKRLNVVSMVVQMLALFLCESPATNYRSLSAAEKRMHDFALARLNVIGPTHPDHFKRVLAAFPDTKARLEAAIRYSAGVQTQQQQQMTNAARKATAQQNATAHEPTIKLKMDFSAFTKKE</sequence>
<reference evidence="5" key="1">
    <citation type="submission" date="2022-11" db="UniProtKB">
        <authorList>
            <consortium name="WormBaseParasite"/>
        </authorList>
    </citation>
    <scope>IDENTIFICATION</scope>
</reference>
<dbReference type="GO" id="GO:0016020">
    <property type="term" value="C:membrane"/>
    <property type="evidence" value="ECO:0007669"/>
    <property type="project" value="TreeGrafter"/>
</dbReference>
<feature type="compositionally biased region" description="Acidic residues" evidence="3">
    <location>
        <begin position="1212"/>
        <end position="1223"/>
    </location>
</feature>
<keyword evidence="4" id="KW-1185">Reference proteome</keyword>
<dbReference type="WBParaSite" id="PSAMB.scaffold1763size28025.g14845.t1">
    <property type="protein sequence ID" value="PSAMB.scaffold1763size28025.g14845.t1"/>
    <property type="gene ID" value="PSAMB.scaffold1763size28025.g14845"/>
</dbReference>
<feature type="compositionally biased region" description="Basic and acidic residues" evidence="3">
    <location>
        <begin position="1658"/>
        <end position="1668"/>
    </location>
</feature>
<dbReference type="InterPro" id="IPR046837">
    <property type="entry name" value="Laa1/Sip1/HEATR5-like_HEAT"/>
</dbReference>
<dbReference type="PANTHER" id="PTHR21663">
    <property type="entry name" value="HYPOTHETICAL HEAT DOMAIN-CONTAINING"/>
    <property type="match status" value="1"/>
</dbReference>
<evidence type="ECO:0000256" key="3">
    <source>
        <dbReference type="SAM" id="MobiDB-lite"/>
    </source>
</evidence>
<evidence type="ECO:0000256" key="2">
    <source>
        <dbReference type="ARBA" id="ARBA00022737"/>
    </source>
</evidence>
<dbReference type="SUPFAM" id="SSF48371">
    <property type="entry name" value="ARM repeat"/>
    <property type="match status" value="2"/>
</dbReference>
<name>A0A914VBJ1_9BILA</name>
<feature type="region of interest" description="Disordered" evidence="3">
    <location>
        <begin position="1435"/>
        <end position="1461"/>
    </location>
</feature>
<feature type="region of interest" description="Disordered" evidence="3">
    <location>
        <begin position="1189"/>
        <end position="1224"/>
    </location>
</feature>
<comment type="similarity">
    <text evidence="1">Belongs to the HEATR5 family.</text>
</comment>
<dbReference type="Pfam" id="PF20210">
    <property type="entry name" value="Laa1_Sip1_HTR5"/>
    <property type="match status" value="1"/>
</dbReference>
<dbReference type="GO" id="GO:0008104">
    <property type="term" value="P:intracellular protein localization"/>
    <property type="evidence" value="ECO:0007669"/>
    <property type="project" value="TreeGrafter"/>
</dbReference>
<dbReference type="Pfam" id="PF25468">
    <property type="entry name" value="HEAT_HEATR5A"/>
    <property type="match status" value="1"/>
</dbReference>
<dbReference type="FunFam" id="1.25.10.10:FF:000262">
    <property type="entry name" value="HEAT repeat-containing protein 5B"/>
    <property type="match status" value="1"/>
</dbReference>
<feature type="compositionally biased region" description="Basic and acidic residues" evidence="3">
    <location>
        <begin position="1439"/>
        <end position="1458"/>
    </location>
</feature>
<evidence type="ECO:0000313" key="5">
    <source>
        <dbReference type="WBParaSite" id="PSAMB.scaffold1763size28025.g14845.t1"/>
    </source>
</evidence>
<dbReference type="GO" id="GO:0005794">
    <property type="term" value="C:Golgi apparatus"/>
    <property type="evidence" value="ECO:0007669"/>
    <property type="project" value="TreeGrafter"/>
</dbReference>
<protein>
    <submittedName>
        <fullName evidence="5">HEAT repeat-containing protein 5B</fullName>
    </submittedName>
</protein>